<dbReference type="InterPro" id="IPR057495">
    <property type="entry name" value="AAA_lid_BCS1"/>
</dbReference>
<dbReference type="EMBL" id="JMKJ01000590">
    <property type="protein sequence ID" value="KGG50275.1"/>
    <property type="molecule type" value="Genomic_DNA"/>
</dbReference>
<keyword evidence="10 13" id="KW-0472">Membrane</keyword>
<dbReference type="Pfam" id="PF08740">
    <property type="entry name" value="BCS1_N"/>
    <property type="match status" value="1"/>
</dbReference>
<comment type="caution">
    <text evidence="16">The sequence shown here is derived from an EMBL/GenBank/DDBJ whole genome shotgun (WGS) entry which is preliminary data.</text>
</comment>
<evidence type="ECO:0000256" key="3">
    <source>
        <dbReference type="ARBA" id="ARBA00022692"/>
    </source>
</evidence>
<dbReference type="InterPro" id="IPR027417">
    <property type="entry name" value="P-loop_NTPase"/>
</dbReference>
<dbReference type="GeneID" id="25260886"/>
<accession>A0A098VMT3</accession>
<dbReference type="Gene3D" id="3.40.50.300">
    <property type="entry name" value="P-loop containing nucleotide triphosphate hydrolases"/>
    <property type="match status" value="1"/>
</dbReference>
<dbReference type="Pfam" id="PF00004">
    <property type="entry name" value="AAA"/>
    <property type="match status" value="1"/>
</dbReference>
<evidence type="ECO:0000256" key="13">
    <source>
        <dbReference type="SAM" id="Phobius"/>
    </source>
</evidence>
<evidence type="ECO:0000256" key="4">
    <source>
        <dbReference type="ARBA" id="ARBA00022741"/>
    </source>
</evidence>
<dbReference type="GO" id="GO:0005524">
    <property type="term" value="F:ATP binding"/>
    <property type="evidence" value="ECO:0007669"/>
    <property type="project" value="UniProtKB-KW"/>
</dbReference>
<dbReference type="SUPFAM" id="SSF52540">
    <property type="entry name" value="P-loop containing nucleoside triphosphate hydrolases"/>
    <property type="match status" value="1"/>
</dbReference>
<evidence type="ECO:0000313" key="17">
    <source>
        <dbReference type="Proteomes" id="UP000029725"/>
    </source>
</evidence>
<dbReference type="OrthoDB" id="10251412at2759"/>
<dbReference type="RefSeq" id="XP_013236702.1">
    <property type="nucleotide sequence ID" value="XM_013381248.1"/>
</dbReference>
<feature type="domain" description="AAA+ ATPase" evidence="14">
    <location>
        <begin position="244"/>
        <end position="379"/>
    </location>
</feature>
<keyword evidence="7 12" id="KW-0067">ATP-binding</keyword>
<comment type="catalytic activity">
    <reaction evidence="11">
        <text>ATP + H2O = ADP + phosphate + H(+)</text>
        <dbReference type="Rhea" id="RHEA:13065"/>
        <dbReference type="ChEBI" id="CHEBI:15377"/>
        <dbReference type="ChEBI" id="CHEBI:15378"/>
        <dbReference type="ChEBI" id="CHEBI:30616"/>
        <dbReference type="ChEBI" id="CHEBI:43474"/>
        <dbReference type="ChEBI" id="CHEBI:456216"/>
    </reaction>
    <physiologicalReaction direction="left-to-right" evidence="11">
        <dbReference type="Rhea" id="RHEA:13066"/>
    </physiologicalReaction>
</comment>
<feature type="transmembrane region" description="Helical" evidence="13">
    <location>
        <begin position="18"/>
        <end position="35"/>
    </location>
</feature>
<dbReference type="Pfam" id="PF25426">
    <property type="entry name" value="AAA_lid_BCS1"/>
    <property type="match status" value="1"/>
</dbReference>
<keyword evidence="17" id="KW-1185">Reference proteome</keyword>
<dbReference type="GO" id="GO:0005743">
    <property type="term" value="C:mitochondrial inner membrane"/>
    <property type="evidence" value="ECO:0007669"/>
    <property type="project" value="UniProtKB-SubCell"/>
</dbReference>
<dbReference type="FunFam" id="3.40.50.300:FF:000768">
    <property type="entry name" value="Probable mitochondrial chaperone bcs1"/>
    <property type="match status" value="1"/>
</dbReference>
<evidence type="ECO:0000256" key="8">
    <source>
        <dbReference type="ARBA" id="ARBA00022989"/>
    </source>
</evidence>
<evidence type="ECO:0000256" key="2">
    <source>
        <dbReference type="ARBA" id="ARBA00007448"/>
    </source>
</evidence>
<dbReference type="HOGENOM" id="CLU_010189_6_2_1"/>
<comment type="similarity">
    <text evidence="2">Belongs to the AAA ATPase family. BCS1 subfamily.</text>
</comment>
<keyword evidence="3 13" id="KW-0812">Transmembrane</keyword>
<evidence type="ECO:0000256" key="6">
    <source>
        <dbReference type="ARBA" id="ARBA00022801"/>
    </source>
</evidence>
<evidence type="ECO:0000256" key="11">
    <source>
        <dbReference type="ARBA" id="ARBA00048778"/>
    </source>
</evidence>
<keyword evidence="8 13" id="KW-1133">Transmembrane helix</keyword>
<evidence type="ECO:0000259" key="14">
    <source>
        <dbReference type="SMART" id="SM00382"/>
    </source>
</evidence>
<reference evidence="16 17" key="1">
    <citation type="submission" date="2014-04" db="EMBL/GenBank/DDBJ databases">
        <title>A new species of microsporidia sheds light on the evolution of extreme parasitism.</title>
        <authorList>
            <person name="Haag K.L."/>
            <person name="James T.Y."/>
            <person name="Larsson R."/>
            <person name="Schaer T.M."/>
            <person name="Refardt D."/>
            <person name="Pombert J.-F."/>
            <person name="Ebert D."/>
        </authorList>
    </citation>
    <scope>NUCLEOTIDE SEQUENCE [LARGE SCALE GENOMIC DNA]</scope>
    <source>
        <strain evidence="16 17">UGP3</strain>
        <tissue evidence="16">Spores</tissue>
    </source>
</reference>
<dbReference type="InterPro" id="IPR003593">
    <property type="entry name" value="AAA+_ATPase"/>
</dbReference>
<dbReference type="InterPro" id="IPR050747">
    <property type="entry name" value="Mitochondrial_chaperone_BCS1"/>
</dbReference>
<dbReference type="AlphaFoldDB" id="A0A098VMT3"/>
<dbReference type="InterPro" id="IPR014851">
    <property type="entry name" value="BCS1_N"/>
</dbReference>
<proteinExistence type="inferred from homology"/>
<sequence>MSANFSSPSGVFLLDNPYFSAGAGLLGIGTLFALLRQGSLRYAMFLKRQLFTTLEINSKDKAYGWVLPYLCALQKQRASSKKSSLFDAILTPANHLSVQTTFIQRENGATETSFTMIPAPGIHFLNWKGQWIRIERTREKGTSDITTGIPFETLTITTLTKLERKAALFKTLLEESRSFALKAYLGKTLVFTSWANEWRPFGQPRKKRPLSSVILDDGICEKLFSDITEFASASQWYYQRGIPYRRGYLLYGPPGTGKSSFIMALAGALDYNICIINLSENIMTDDRLQYLFSVVPERSFILLEDIDAAFASRSQPTSQQQGAAASQKVTFSGLLNAIDGIASSEERIIFMTTNHIERLDPALLRPGRVDVQQYFGNVTLFQASKMFLQFYPCSTSLVDEFVKKISPMADQISPAMIQGHFIQHKESAQEAIKASIIPP</sequence>
<dbReference type="InterPro" id="IPR003960">
    <property type="entry name" value="ATPase_AAA_CS"/>
</dbReference>
<evidence type="ECO:0000259" key="15">
    <source>
        <dbReference type="SMART" id="SM01024"/>
    </source>
</evidence>
<evidence type="ECO:0000256" key="7">
    <source>
        <dbReference type="ARBA" id="ARBA00022840"/>
    </source>
</evidence>
<dbReference type="GO" id="GO:0034551">
    <property type="term" value="P:mitochondrial respiratory chain complex III assembly"/>
    <property type="evidence" value="ECO:0007669"/>
    <property type="project" value="UniProtKB-ARBA"/>
</dbReference>
<dbReference type="GO" id="GO:0016887">
    <property type="term" value="F:ATP hydrolysis activity"/>
    <property type="evidence" value="ECO:0007669"/>
    <property type="project" value="InterPro"/>
</dbReference>
<protein>
    <recommendedName>
        <fullName evidence="18">Mitochondrial chaperone BCS1</fullName>
    </recommendedName>
</protein>
<feature type="domain" description="BCS1 N-terminal" evidence="15">
    <location>
        <begin position="26"/>
        <end position="213"/>
    </location>
</feature>
<name>A0A098VMT3_9MICR</name>
<evidence type="ECO:0000256" key="12">
    <source>
        <dbReference type="RuleBase" id="RU003651"/>
    </source>
</evidence>
<keyword evidence="4 12" id="KW-0547">Nucleotide-binding</keyword>
<keyword evidence="6" id="KW-0378">Hydrolase</keyword>
<dbReference type="SMART" id="SM00382">
    <property type="entry name" value="AAA"/>
    <property type="match status" value="1"/>
</dbReference>
<evidence type="ECO:0000256" key="1">
    <source>
        <dbReference type="ARBA" id="ARBA00004434"/>
    </source>
</evidence>
<evidence type="ECO:0000256" key="9">
    <source>
        <dbReference type="ARBA" id="ARBA00023128"/>
    </source>
</evidence>
<evidence type="ECO:0008006" key="18">
    <source>
        <dbReference type="Google" id="ProtNLM"/>
    </source>
</evidence>
<comment type="subcellular location">
    <subcellularLocation>
        <location evidence="1">Mitochondrion inner membrane</location>
        <topology evidence="1">Single-pass membrane protein</topology>
    </subcellularLocation>
</comment>
<dbReference type="PANTHER" id="PTHR23070">
    <property type="entry name" value="BCS1 AAA-TYPE ATPASE"/>
    <property type="match status" value="1"/>
</dbReference>
<dbReference type="VEuPathDB" id="MicrosporidiaDB:DI09_7p540"/>
<organism evidence="16 17">
    <name type="scientific">Mitosporidium daphniae</name>
    <dbReference type="NCBI Taxonomy" id="1485682"/>
    <lineage>
        <taxon>Eukaryota</taxon>
        <taxon>Fungi</taxon>
        <taxon>Fungi incertae sedis</taxon>
        <taxon>Microsporidia</taxon>
        <taxon>Mitosporidium</taxon>
    </lineage>
</organism>
<dbReference type="InterPro" id="IPR003959">
    <property type="entry name" value="ATPase_AAA_core"/>
</dbReference>
<dbReference type="SMART" id="SM01024">
    <property type="entry name" value="BCS1_N"/>
    <property type="match status" value="1"/>
</dbReference>
<dbReference type="PROSITE" id="PS00674">
    <property type="entry name" value="AAA"/>
    <property type="match status" value="1"/>
</dbReference>
<dbReference type="Proteomes" id="UP000029725">
    <property type="component" value="Unassembled WGS sequence"/>
</dbReference>
<evidence type="ECO:0000313" key="16">
    <source>
        <dbReference type="EMBL" id="KGG50275.1"/>
    </source>
</evidence>
<keyword evidence="5" id="KW-0999">Mitochondrion inner membrane</keyword>
<gene>
    <name evidence="16" type="ORF">DI09_7p540</name>
</gene>
<evidence type="ECO:0000256" key="10">
    <source>
        <dbReference type="ARBA" id="ARBA00023136"/>
    </source>
</evidence>
<evidence type="ECO:0000256" key="5">
    <source>
        <dbReference type="ARBA" id="ARBA00022792"/>
    </source>
</evidence>
<keyword evidence="9" id="KW-0496">Mitochondrion</keyword>
<dbReference type="CDD" id="cd19510">
    <property type="entry name" value="RecA-like_BCS1"/>
    <property type="match status" value="1"/>
</dbReference>